<feature type="transmembrane region" description="Helical" evidence="19">
    <location>
        <begin position="272"/>
        <end position="293"/>
    </location>
</feature>
<evidence type="ECO:0000256" key="12">
    <source>
        <dbReference type="ARBA" id="ARBA00022989"/>
    </source>
</evidence>
<evidence type="ECO:0000256" key="19">
    <source>
        <dbReference type="SAM" id="Phobius"/>
    </source>
</evidence>
<evidence type="ECO:0000256" key="6">
    <source>
        <dbReference type="ARBA" id="ARBA00022448"/>
    </source>
</evidence>
<dbReference type="Pfam" id="PF00361">
    <property type="entry name" value="Proton_antipo_M"/>
    <property type="match status" value="1"/>
</dbReference>
<evidence type="ECO:0000256" key="14">
    <source>
        <dbReference type="ARBA" id="ARBA00023075"/>
    </source>
</evidence>
<evidence type="ECO:0000256" key="10">
    <source>
        <dbReference type="ARBA" id="ARBA00022967"/>
    </source>
</evidence>
<dbReference type="PANTHER" id="PTHR46552">
    <property type="entry name" value="NADH-UBIQUINONE OXIDOREDUCTASE CHAIN 2"/>
    <property type="match status" value="1"/>
</dbReference>
<feature type="transmembrane region" description="Helical" evidence="19">
    <location>
        <begin position="199"/>
        <end position="217"/>
    </location>
</feature>
<dbReference type="GO" id="GO:0006120">
    <property type="term" value="P:mitochondrial electron transport, NADH to ubiquinone"/>
    <property type="evidence" value="ECO:0007669"/>
    <property type="project" value="TreeGrafter"/>
</dbReference>
<keyword evidence="16 19" id="KW-0472">Membrane</keyword>
<reference evidence="21" key="1">
    <citation type="journal article" name="Insects">
        <title>Tracking the Distribution and Burst of Nuclear Mitochondrial DNA Sequences (NUMTs) in Fig Wasp Genomes.</title>
        <authorList>
            <person name="Wang J.X."/>
            <person name="Liu J."/>
            <person name="Miao Y.H."/>
            <person name="Huang D.W."/>
            <person name="Xiao J.H."/>
        </authorList>
    </citation>
    <scope>NUCLEOTIDE SEQUENCE</scope>
</reference>
<comment type="similarity">
    <text evidence="3">Belongs to the complex I subunit 2 family.</text>
</comment>
<dbReference type="GO" id="GO:0008137">
    <property type="term" value="F:NADH dehydrogenase (ubiquinone) activity"/>
    <property type="evidence" value="ECO:0007669"/>
    <property type="project" value="UniProtKB-EC"/>
</dbReference>
<dbReference type="InterPro" id="IPR050175">
    <property type="entry name" value="Complex_I_Subunit_2"/>
</dbReference>
<dbReference type="EC" id="7.1.1.2" evidence="4"/>
<organism evidence="21">
    <name type="scientific">Sycobia sp. 2 JXW-2020</name>
    <dbReference type="NCBI Taxonomy" id="2781669"/>
    <lineage>
        <taxon>Eukaryota</taxon>
        <taxon>Metazoa</taxon>
        <taxon>Ecdysozoa</taxon>
        <taxon>Arthropoda</taxon>
        <taxon>Hexapoda</taxon>
        <taxon>Insecta</taxon>
        <taxon>Pterygota</taxon>
        <taxon>Neoptera</taxon>
        <taxon>Endopterygota</taxon>
        <taxon>Hymenoptera</taxon>
        <taxon>Apocrita</taxon>
        <taxon>Proctotrupomorpha</taxon>
        <taxon>Chalcidoidea</taxon>
        <taxon>Pteromalidae</taxon>
        <taxon>Epichrysomallinae</taxon>
        <taxon>Sycobia</taxon>
    </lineage>
</organism>
<protein>
    <recommendedName>
        <fullName evidence="5">NADH-ubiquinone oxidoreductase chain 2</fullName>
        <ecNumber evidence="4">7.1.1.2</ecNumber>
    </recommendedName>
    <alternativeName>
        <fullName evidence="17">NADH dehydrogenase subunit 2</fullName>
    </alternativeName>
</protein>
<evidence type="ECO:0000256" key="17">
    <source>
        <dbReference type="ARBA" id="ARBA00031028"/>
    </source>
</evidence>
<feature type="domain" description="NADH:quinone oxidoreductase/Mrp antiporter transmembrane" evidence="20">
    <location>
        <begin position="28"/>
        <end position="283"/>
    </location>
</feature>
<keyword evidence="10" id="KW-1278">Translocase</keyword>
<evidence type="ECO:0000256" key="1">
    <source>
        <dbReference type="ARBA" id="ARBA00003257"/>
    </source>
</evidence>
<feature type="transmembrane region" description="Helical" evidence="19">
    <location>
        <begin position="7"/>
        <end position="25"/>
    </location>
</feature>
<evidence type="ECO:0000256" key="4">
    <source>
        <dbReference type="ARBA" id="ARBA00012944"/>
    </source>
</evidence>
<keyword evidence="8 19" id="KW-0812">Transmembrane</keyword>
<feature type="transmembrane region" description="Helical" evidence="19">
    <location>
        <begin position="151"/>
        <end position="168"/>
    </location>
</feature>
<dbReference type="InterPro" id="IPR001750">
    <property type="entry name" value="ND/Mrp_TM"/>
</dbReference>
<dbReference type="GO" id="GO:0005743">
    <property type="term" value="C:mitochondrial inner membrane"/>
    <property type="evidence" value="ECO:0007669"/>
    <property type="project" value="UniProtKB-SubCell"/>
</dbReference>
<evidence type="ECO:0000256" key="3">
    <source>
        <dbReference type="ARBA" id="ARBA00007012"/>
    </source>
</evidence>
<geneLocation type="mitochondrion" evidence="21"/>
<feature type="transmembrane region" description="Helical" evidence="19">
    <location>
        <begin position="237"/>
        <end position="260"/>
    </location>
</feature>
<evidence type="ECO:0000259" key="20">
    <source>
        <dbReference type="Pfam" id="PF00361"/>
    </source>
</evidence>
<dbReference type="PANTHER" id="PTHR46552:SF1">
    <property type="entry name" value="NADH-UBIQUINONE OXIDOREDUCTASE CHAIN 2"/>
    <property type="match status" value="1"/>
</dbReference>
<keyword evidence="13" id="KW-0520">NAD</keyword>
<sequence length="336" mass="40407">MIIYYSFYYYLLFLPLYLFSLMLILMTNSWFSMWVVMEMNLIFYIPLLIFDKLCKAQNSMTYFLIQALNSYIFLGTMMMMVMSNINEFLFILILILNFKLGMPPFLNWYLKLMMNMNWLNNFYLSVFQKIIPLLIMSYLLNLNFQIDMKPFILIIMLSSLIYVVMLGYNLSSLKLIFTISSIVHMTWMLSLLLFNEIMFYRYFIIYLIISWMIMSLFHSMNISSLNSLMMIYPSLKYYIMMLMIFNLIGLPVFSGFMMKLFAVMEMLNYSKLLTYILIMYSLLTMNIYFKLIYSSSLMVNLTSKSFLFLNNYNINKLNLSLSWASLFMYQMFNMLN</sequence>
<accession>A0A8A6UQN4</accession>
<evidence type="ECO:0000313" key="21">
    <source>
        <dbReference type="EMBL" id="QTK03070.1"/>
    </source>
</evidence>
<feature type="transmembrane region" description="Helical" evidence="19">
    <location>
        <begin position="31"/>
        <end position="50"/>
    </location>
</feature>
<comment type="function">
    <text evidence="1">Core subunit of the mitochondrial membrane respiratory chain NADH dehydrogenase (Complex I) that is believed to belong to the minimal assembly required for catalysis. Complex I functions in the transfer of electrons from NADH to the respiratory chain. The immediate electron acceptor for the enzyme is believed to be ubiquinone.</text>
</comment>
<keyword evidence="15 21" id="KW-0496">Mitochondrion</keyword>
<comment type="catalytic activity">
    <reaction evidence="18">
        <text>a ubiquinone + NADH + 5 H(+)(in) = a ubiquinol + NAD(+) + 4 H(+)(out)</text>
        <dbReference type="Rhea" id="RHEA:29091"/>
        <dbReference type="Rhea" id="RHEA-COMP:9565"/>
        <dbReference type="Rhea" id="RHEA-COMP:9566"/>
        <dbReference type="ChEBI" id="CHEBI:15378"/>
        <dbReference type="ChEBI" id="CHEBI:16389"/>
        <dbReference type="ChEBI" id="CHEBI:17976"/>
        <dbReference type="ChEBI" id="CHEBI:57540"/>
        <dbReference type="ChEBI" id="CHEBI:57945"/>
        <dbReference type="EC" id="7.1.1.2"/>
    </reaction>
</comment>
<evidence type="ECO:0000256" key="15">
    <source>
        <dbReference type="ARBA" id="ARBA00023128"/>
    </source>
</evidence>
<feature type="transmembrane region" description="Helical" evidence="19">
    <location>
        <begin position="175"/>
        <end position="193"/>
    </location>
</feature>
<dbReference type="EMBL" id="MT947600">
    <property type="protein sequence ID" value="QTK03070.1"/>
    <property type="molecule type" value="Genomic_DNA"/>
</dbReference>
<evidence type="ECO:0000256" key="13">
    <source>
        <dbReference type="ARBA" id="ARBA00023027"/>
    </source>
</evidence>
<keyword evidence="12 19" id="KW-1133">Transmembrane helix</keyword>
<evidence type="ECO:0000256" key="18">
    <source>
        <dbReference type="ARBA" id="ARBA00049551"/>
    </source>
</evidence>
<evidence type="ECO:0000256" key="16">
    <source>
        <dbReference type="ARBA" id="ARBA00023136"/>
    </source>
</evidence>
<keyword evidence="14" id="KW-0830">Ubiquinone</keyword>
<keyword evidence="11" id="KW-0249">Electron transport</keyword>
<dbReference type="AlphaFoldDB" id="A0A8A6UQN4"/>
<evidence type="ECO:0000256" key="5">
    <source>
        <dbReference type="ARBA" id="ARBA00021008"/>
    </source>
</evidence>
<evidence type="ECO:0000256" key="2">
    <source>
        <dbReference type="ARBA" id="ARBA00004448"/>
    </source>
</evidence>
<evidence type="ECO:0000256" key="8">
    <source>
        <dbReference type="ARBA" id="ARBA00022692"/>
    </source>
</evidence>
<evidence type="ECO:0000256" key="9">
    <source>
        <dbReference type="ARBA" id="ARBA00022792"/>
    </source>
</evidence>
<keyword evidence="6" id="KW-0813">Transport</keyword>
<keyword evidence="9" id="KW-0999">Mitochondrion inner membrane</keyword>
<proteinExistence type="inferred from homology"/>
<name>A0A8A6UQN4_9HYME</name>
<comment type="subcellular location">
    <subcellularLocation>
        <location evidence="2">Mitochondrion inner membrane</location>
        <topology evidence="2">Multi-pass membrane protein</topology>
    </subcellularLocation>
</comment>
<evidence type="ECO:0000256" key="7">
    <source>
        <dbReference type="ARBA" id="ARBA00022660"/>
    </source>
</evidence>
<keyword evidence="7" id="KW-0679">Respiratory chain</keyword>
<evidence type="ECO:0000256" key="11">
    <source>
        <dbReference type="ARBA" id="ARBA00022982"/>
    </source>
</evidence>
<gene>
    <name evidence="21" type="primary">ND2</name>
</gene>
<feature type="transmembrane region" description="Helical" evidence="19">
    <location>
        <begin position="62"/>
        <end position="82"/>
    </location>
</feature>
<feature type="transmembrane region" description="Helical" evidence="19">
    <location>
        <begin position="122"/>
        <end position="139"/>
    </location>
</feature>
<feature type="transmembrane region" description="Helical" evidence="19">
    <location>
        <begin position="88"/>
        <end position="110"/>
    </location>
</feature>